<proteinExistence type="predicted"/>
<sequence>MTDQNALELRLPTDQFRSMPIPGQSLGDKPTKLYNCFVKVEDLPPALADWMAVNPRMPQRRGDARKVTGKVAQRIMNTLRDDPALFVLKNQGIYLLVDHAEHVKEPGGEGFLVMRLTDKTKHGVVNGGHTLHASLQVVEDGELGEAATPYVRLHIMEAVNPDRIVDLAEGLNRSLQVKDASLANLEGEFEAIKEAMAGKQGADRISYTMGDEGDIDIQDVLARMAALNLQLYPDEAKSPNVVFGQPTKILADFQADADAAAKGEFSAYRLMTPHLHEILSLYDRVAAEASKHTQKEPRLGLLGKERGKNKQAKNPKPAPFAEGVSIERRFFVGLIYPIFAAFRANIDQKAWSDGEFKWIMPPEQLLAESINDLCDVVRAAYNDLNQDPAQVGKKPSAYRSCYQVVLLRLLRAGKLAG</sequence>
<feature type="domain" description="Abortive phage infection protein C-terminal" evidence="2">
    <location>
        <begin position="66"/>
        <end position="378"/>
    </location>
</feature>
<dbReference type="Proteomes" id="UP000199214">
    <property type="component" value="Unassembled WGS sequence"/>
</dbReference>
<dbReference type="Pfam" id="PF10592">
    <property type="entry name" value="AIPR"/>
    <property type="match status" value="1"/>
</dbReference>
<dbReference type="InterPro" id="IPR018891">
    <property type="entry name" value="AIPR_C"/>
</dbReference>
<dbReference type="EMBL" id="FNZZ01000005">
    <property type="protein sequence ID" value="SEL79076.1"/>
    <property type="molecule type" value="Genomic_DNA"/>
</dbReference>
<dbReference type="RefSeq" id="WP_093007070.1">
    <property type="nucleotide sequence ID" value="NZ_FNZZ01000005.1"/>
</dbReference>
<reference evidence="4" key="1">
    <citation type="submission" date="2016-10" db="EMBL/GenBank/DDBJ databases">
        <authorList>
            <person name="Varghese N."/>
            <person name="Submissions S."/>
        </authorList>
    </citation>
    <scope>NUCLEOTIDE SEQUENCE [LARGE SCALE GENOMIC DNA]</scope>
    <source>
        <strain evidence="4">JS21-1</strain>
    </source>
</reference>
<dbReference type="AlphaFoldDB" id="A0A1H7T464"/>
<organism evidence="3 4">
    <name type="scientific">Sphingomonas palmae</name>
    <dbReference type="NCBI Taxonomy" id="1855283"/>
    <lineage>
        <taxon>Bacteria</taxon>
        <taxon>Pseudomonadati</taxon>
        <taxon>Pseudomonadota</taxon>
        <taxon>Alphaproteobacteria</taxon>
        <taxon>Sphingomonadales</taxon>
        <taxon>Sphingomonadaceae</taxon>
        <taxon>Sphingomonas</taxon>
    </lineage>
</organism>
<evidence type="ECO:0000313" key="3">
    <source>
        <dbReference type="EMBL" id="SEL79076.1"/>
    </source>
</evidence>
<feature type="region of interest" description="Disordered" evidence="1">
    <location>
        <begin position="292"/>
        <end position="317"/>
    </location>
</feature>
<gene>
    <name evidence="3" type="ORF">SAMN05216382_2649</name>
</gene>
<keyword evidence="4" id="KW-1185">Reference proteome</keyword>
<protein>
    <submittedName>
        <fullName evidence="3">AIPR protein</fullName>
    </submittedName>
</protein>
<accession>A0A1H7T464</accession>
<feature type="compositionally biased region" description="Basic and acidic residues" evidence="1">
    <location>
        <begin position="292"/>
        <end position="308"/>
    </location>
</feature>
<dbReference type="STRING" id="1855283.SAMN05216382_2649"/>
<evidence type="ECO:0000256" key="1">
    <source>
        <dbReference type="SAM" id="MobiDB-lite"/>
    </source>
</evidence>
<dbReference type="OrthoDB" id="9806213at2"/>
<evidence type="ECO:0000259" key="2">
    <source>
        <dbReference type="Pfam" id="PF10592"/>
    </source>
</evidence>
<evidence type="ECO:0000313" key="4">
    <source>
        <dbReference type="Proteomes" id="UP000199214"/>
    </source>
</evidence>
<name>A0A1H7T464_9SPHN</name>